<dbReference type="InterPro" id="IPR019300">
    <property type="entry name" value="CooT"/>
</dbReference>
<dbReference type="AlphaFoldDB" id="A0A7C2XAF3"/>
<accession>A0A7C2XAF3</accession>
<gene>
    <name evidence="1" type="ORF">ENN98_06230</name>
</gene>
<proteinExistence type="predicted"/>
<dbReference type="Pfam" id="PF10133">
    <property type="entry name" value="CooT"/>
    <property type="match status" value="1"/>
</dbReference>
<evidence type="ECO:0000313" key="1">
    <source>
        <dbReference type="EMBL" id="HET98275.1"/>
    </source>
</evidence>
<dbReference type="Proteomes" id="UP000885986">
    <property type="component" value="Unassembled WGS sequence"/>
</dbReference>
<reference evidence="1" key="1">
    <citation type="journal article" date="2020" name="mSystems">
        <title>Genome- and Community-Level Interaction Insights into Carbon Utilization and Element Cycling Functions of Hydrothermarchaeota in Hydrothermal Sediment.</title>
        <authorList>
            <person name="Zhou Z."/>
            <person name="Liu Y."/>
            <person name="Xu W."/>
            <person name="Pan J."/>
            <person name="Luo Z.H."/>
            <person name="Li M."/>
        </authorList>
    </citation>
    <scope>NUCLEOTIDE SEQUENCE [LARGE SCALE GENOMIC DNA]</scope>
    <source>
        <strain evidence="1">SpSt-1224</strain>
    </source>
</reference>
<dbReference type="EMBL" id="DSDS01000140">
    <property type="protein sequence ID" value="HET98275.1"/>
    <property type="molecule type" value="Genomic_DNA"/>
</dbReference>
<name>A0A7C2XAF3_9BACT</name>
<sequence length="64" mass="7009">MCQMTVLLEKDGQEELVAEQASLLEAVENGVRIDTLFEAPRVVEGVLVARIDFLAGKVILRGKP</sequence>
<comment type="caution">
    <text evidence="1">The sequence shown here is derived from an EMBL/GenBank/DDBJ whole genome shotgun (WGS) entry which is preliminary data.</text>
</comment>
<organism evidence="1">
    <name type="scientific">Desulfurivibrio alkaliphilus</name>
    <dbReference type="NCBI Taxonomy" id="427923"/>
    <lineage>
        <taxon>Bacteria</taxon>
        <taxon>Pseudomonadati</taxon>
        <taxon>Thermodesulfobacteriota</taxon>
        <taxon>Desulfobulbia</taxon>
        <taxon>Desulfobulbales</taxon>
        <taxon>Desulfobulbaceae</taxon>
        <taxon>Desulfurivibrio</taxon>
    </lineage>
</organism>
<protein>
    <submittedName>
        <fullName evidence="1">CooT family nickel-binding protein</fullName>
    </submittedName>
</protein>